<evidence type="ECO:0000256" key="1">
    <source>
        <dbReference type="ARBA" id="ARBA00022448"/>
    </source>
</evidence>
<proteinExistence type="predicted"/>
<evidence type="ECO:0000256" key="7">
    <source>
        <dbReference type="SAM" id="Phobius"/>
    </source>
</evidence>
<dbReference type="GO" id="GO:0046872">
    <property type="term" value="F:metal ion binding"/>
    <property type="evidence" value="ECO:0007669"/>
    <property type="project" value="UniProtKB-KW"/>
</dbReference>
<dbReference type="RefSeq" id="WP_179980181.1">
    <property type="nucleotide sequence ID" value="NZ_LT608333.1"/>
</dbReference>
<dbReference type="PANTHER" id="PTHR30176:SF3">
    <property type="entry name" value="FERREDOXIN-TYPE PROTEIN NAPH"/>
    <property type="match status" value="1"/>
</dbReference>
<protein>
    <submittedName>
        <fullName evidence="9">4Fe-4S ferredoxin iron-sulfur binding domain protein</fullName>
    </submittedName>
</protein>
<evidence type="ECO:0000256" key="2">
    <source>
        <dbReference type="ARBA" id="ARBA00022485"/>
    </source>
</evidence>
<dbReference type="PROSITE" id="PS51379">
    <property type="entry name" value="4FE4S_FER_2"/>
    <property type="match status" value="1"/>
</dbReference>
<keyword evidence="7" id="KW-0472">Membrane</keyword>
<keyword evidence="4" id="KW-0249">Electron transport</keyword>
<gene>
    <name evidence="9" type="ORF">KL86DES1_20580</name>
</gene>
<dbReference type="GO" id="GO:0051539">
    <property type="term" value="F:4 iron, 4 sulfur cluster binding"/>
    <property type="evidence" value="ECO:0007669"/>
    <property type="project" value="UniProtKB-KW"/>
</dbReference>
<keyword evidence="5" id="KW-0408">Iron</keyword>
<evidence type="ECO:0000259" key="8">
    <source>
        <dbReference type="PROSITE" id="PS51379"/>
    </source>
</evidence>
<name>A0A212L4A2_9BACT</name>
<sequence length="258" mass="29362">MLHELVARPSLRLRTLRWCNRAVLIASTLFIGEWGLYGAFRCPFVVPFVSCQNCPVMTCPGQASRMFWGFWGIWLAVAVFFGRAFCGWLCPGNFVNRVLALNPFKFGPNPIGVKNYRWAKYLMLAAGLLVWFAMGQPRVNVPLRVGEFWPSVMLTWEHAFPLWQLRFVITVGVLALGLGVIMCWCRFACPFGAALELVRRFSLFRFYKTPECNDCDKCRKACNMRTRPDEENCVNCGDCVGSCPKDCIRFGVKPRGKA</sequence>
<keyword evidence="7" id="KW-0812">Transmembrane</keyword>
<feature type="transmembrane region" description="Helical" evidence="7">
    <location>
        <begin position="163"/>
        <end position="185"/>
    </location>
</feature>
<dbReference type="AlphaFoldDB" id="A0A212L4A2"/>
<dbReference type="InterPro" id="IPR017896">
    <property type="entry name" value="4Fe4S_Fe-S-bd"/>
</dbReference>
<keyword evidence="6" id="KW-0411">Iron-sulfur</keyword>
<dbReference type="SUPFAM" id="SSF54862">
    <property type="entry name" value="4Fe-4S ferredoxins"/>
    <property type="match status" value="1"/>
</dbReference>
<organism evidence="9">
    <name type="scientific">uncultured Desulfovibrio sp</name>
    <dbReference type="NCBI Taxonomy" id="167968"/>
    <lineage>
        <taxon>Bacteria</taxon>
        <taxon>Pseudomonadati</taxon>
        <taxon>Thermodesulfobacteriota</taxon>
        <taxon>Desulfovibrionia</taxon>
        <taxon>Desulfovibrionales</taxon>
        <taxon>Desulfovibrionaceae</taxon>
        <taxon>Desulfovibrio</taxon>
        <taxon>environmental samples</taxon>
    </lineage>
</organism>
<accession>A0A212L4A2</accession>
<keyword evidence="7" id="KW-1133">Transmembrane helix</keyword>
<evidence type="ECO:0000313" key="9">
    <source>
        <dbReference type="EMBL" id="SCM72393.1"/>
    </source>
</evidence>
<dbReference type="PANTHER" id="PTHR30176">
    <property type="entry name" value="FERREDOXIN-TYPE PROTEIN NAPH"/>
    <property type="match status" value="1"/>
</dbReference>
<feature type="transmembrane region" description="Helical" evidence="7">
    <location>
        <begin position="116"/>
        <end position="134"/>
    </location>
</feature>
<dbReference type="GO" id="GO:0005886">
    <property type="term" value="C:plasma membrane"/>
    <property type="evidence" value="ECO:0007669"/>
    <property type="project" value="TreeGrafter"/>
</dbReference>
<evidence type="ECO:0000256" key="3">
    <source>
        <dbReference type="ARBA" id="ARBA00022723"/>
    </source>
</evidence>
<feature type="transmembrane region" description="Helical" evidence="7">
    <location>
        <begin position="71"/>
        <end position="95"/>
    </location>
</feature>
<feature type="domain" description="4Fe-4S ferredoxin-type" evidence="8">
    <location>
        <begin position="224"/>
        <end position="253"/>
    </location>
</feature>
<dbReference type="InterPro" id="IPR051684">
    <property type="entry name" value="Electron_Trans/Redox"/>
</dbReference>
<evidence type="ECO:0000256" key="4">
    <source>
        <dbReference type="ARBA" id="ARBA00022982"/>
    </source>
</evidence>
<keyword evidence="1" id="KW-0813">Transport</keyword>
<keyword evidence="2" id="KW-0004">4Fe-4S</keyword>
<evidence type="ECO:0000256" key="5">
    <source>
        <dbReference type="ARBA" id="ARBA00023004"/>
    </source>
</evidence>
<reference evidence="9" key="1">
    <citation type="submission" date="2016-08" db="EMBL/GenBank/DDBJ databases">
        <authorList>
            <person name="Seilhamer J.J."/>
        </authorList>
    </citation>
    <scope>NUCLEOTIDE SEQUENCE</scope>
    <source>
        <strain evidence="9">86-1</strain>
    </source>
</reference>
<dbReference type="Pfam" id="PF12801">
    <property type="entry name" value="Fer4_5"/>
    <property type="match status" value="2"/>
</dbReference>
<evidence type="ECO:0000256" key="6">
    <source>
        <dbReference type="ARBA" id="ARBA00023014"/>
    </source>
</evidence>
<dbReference type="EMBL" id="FMJC01000002">
    <property type="protein sequence ID" value="SCM72393.1"/>
    <property type="molecule type" value="Genomic_DNA"/>
</dbReference>
<dbReference type="InterPro" id="IPR017900">
    <property type="entry name" value="4Fe4S_Fe_S_CS"/>
</dbReference>
<keyword evidence="3" id="KW-0479">Metal-binding</keyword>
<dbReference type="PROSITE" id="PS00198">
    <property type="entry name" value="4FE4S_FER_1"/>
    <property type="match status" value="1"/>
</dbReference>
<feature type="transmembrane region" description="Helical" evidence="7">
    <location>
        <begin position="21"/>
        <end position="40"/>
    </location>
</feature>